<feature type="transmembrane region" description="Helical" evidence="1">
    <location>
        <begin position="69"/>
        <end position="93"/>
    </location>
</feature>
<reference evidence="3 4" key="1">
    <citation type="submission" date="2019-03" db="EMBL/GenBank/DDBJ databases">
        <title>Genomic Encyclopedia of Type Strains, Phase IV (KMG-IV): sequencing the most valuable type-strain genomes for metagenomic binning, comparative biology and taxonomic classification.</title>
        <authorList>
            <person name="Goeker M."/>
        </authorList>
    </citation>
    <scope>NUCLEOTIDE SEQUENCE [LARGE SCALE GENOMIC DNA]</scope>
    <source>
        <strain evidence="3 4">DSM 28404</strain>
    </source>
</reference>
<name>A0A4R2TMC2_9PAST</name>
<dbReference type="RefSeq" id="WP_131975784.1">
    <property type="nucleotide sequence ID" value="NZ_SLYB01000006.1"/>
</dbReference>
<dbReference type="Pfam" id="PF00149">
    <property type="entry name" value="Metallophos"/>
    <property type="match status" value="1"/>
</dbReference>
<keyword evidence="1" id="KW-0812">Transmembrane</keyword>
<dbReference type="EMBL" id="SLYB01000006">
    <property type="protein sequence ID" value="TCP96042.1"/>
    <property type="molecule type" value="Genomic_DNA"/>
</dbReference>
<dbReference type="CDD" id="cd07385">
    <property type="entry name" value="MPP_YkuE_C"/>
    <property type="match status" value="1"/>
</dbReference>
<feature type="domain" description="Calcineurin-like phosphoesterase" evidence="2">
    <location>
        <begin position="144"/>
        <end position="306"/>
    </location>
</feature>
<evidence type="ECO:0000313" key="4">
    <source>
        <dbReference type="Proteomes" id="UP000295763"/>
    </source>
</evidence>
<protein>
    <recommendedName>
        <fullName evidence="2">Calcineurin-like phosphoesterase domain-containing protein</fullName>
    </recommendedName>
</protein>
<dbReference type="Gene3D" id="3.60.21.10">
    <property type="match status" value="1"/>
</dbReference>
<comment type="caution">
    <text evidence="3">The sequence shown here is derived from an EMBL/GenBank/DDBJ whole genome shotgun (WGS) entry which is preliminary data.</text>
</comment>
<dbReference type="OrthoDB" id="9780884at2"/>
<organism evidence="3 4">
    <name type="scientific">Cricetibacter osteomyelitidis</name>
    <dbReference type="NCBI Taxonomy" id="1521931"/>
    <lineage>
        <taxon>Bacteria</taxon>
        <taxon>Pseudomonadati</taxon>
        <taxon>Pseudomonadota</taxon>
        <taxon>Gammaproteobacteria</taxon>
        <taxon>Pasteurellales</taxon>
        <taxon>Pasteurellaceae</taxon>
        <taxon>Cricetibacter</taxon>
    </lineage>
</organism>
<sequence length="363" mass="41218">MGTHYYVIFGAAFVALQLFIYIFTRTMYWIFSGKLSHRGRRVLALLIFIIPNALMVLHFTQVITIYREMAWMLVFLLYSSFVTIAMAACFRLLRSVISHNALNLGLKVFYPIGLIFLFALSLYNAYTPRVIHYSITIDKPLKPLRIAMASDFHLGVLFGSKQLDKLANIIQQEKPDLVLLPGDIMDDNTNAYVAENMQPHLAKLKAPLGVYATLGNHDFFGHQNAIRREIEKAGIKVLWDESAVINNEFVLVGRNDDLVRNRPSTAELLKPLNTKLPIFVLDHRPSEIVENSQQPIDIQVSGHAHKGQIFPANLITKMLYRLDYGYEKINGSHFFVTSGFGFWGIPLRLGSQSEVFIIDVKGN</sequence>
<keyword evidence="4" id="KW-1185">Reference proteome</keyword>
<feature type="transmembrane region" description="Helical" evidence="1">
    <location>
        <begin position="105"/>
        <end position="126"/>
    </location>
</feature>
<evidence type="ECO:0000313" key="3">
    <source>
        <dbReference type="EMBL" id="TCP96042.1"/>
    </source>
</evidence>
<keyword evidence="1" id="KW-0472">Membrane</keyword>
<evidence type="ECO:0000259" key="2">
    <source>
        <dbReference type="Pfam" id="PF00149"/>
    </source>
</evidence>
<dbReference type="AlphaFoldDB" id="A0A4R2TMC2"/>
<gene>
    <name evidence="3" type="ORF">EDC44_106109</name>
</gene>
<dbReference type="PANTHER" id="PTHR31302:SF0">
    <property type="entry name" value="TRANSMEMBRANE PROTEIN WITH METALLOPHOSPHOESTERASE DOMAIN"/>
    <property type="match status" value="1"/>
</dbReference>
<dbReference type="GO" id="GO:0016787">
    <property type="term" value="F:hydrolase activity"/>
    <property type="evidence" value="ECO:0007669"/>
    <property type="project" value="InterPro"/>
</dbReference>
<feature type="transmembrane region" description="Helical" evidence="1">
    <location>
        <begin position="6"/>
        <end position="30"/>
    </location>
</feature>
<accession>A0A4R2TMC2</accession>
<dbReference type="InterPro" id="IPR051158">
    <property type="entry name" value="Metallophosphoesterase_sf"/>
</dbReference>
<keyword evidence="1" id="KW-1133">Transmembrane helix</keyword>
<dbReference type="SUPFAM" id="SSF56300">
    <property type="entry name" value="Metallo-dependent phosphatases"/>
    <property type="match status" value="1"/>
</dbReference>
<evidence type="ECO:0000256" key="1">
    <source>
        <dbReference type="SAM" id="Phobius"/>
    </source>
</evidence>
<dbReference type="Proteomes" id="UP000295763">
    <property type="component" value="Unassembled WGS sequence"/>
</dbReference>
<dbReference type="PANTHER" id="PTHR31302">
    <property type="entry name" value="TRANSMEMBRANE PROTEIN WITH METALLOPHOSPHOESTERASE DOMAIN-RELATED"/>
    <property type="match status" value="1"/>
</dbReference>
<dbReference type="InterPro" id="IPR029052">
    <property type="entry name" value="Metallo-depent_PP-like"/>
</dbReference>
<feature type="transmembrane region" description="Helical" evidence="1">
    <location>
        <begin position="42"/>
        <end position="63"/>
    </location>
</feature>
<proteinExistence type="predicted"/>
<dbReference type="InterPro" id="IPR004843">
    <property type="entry name" value="Calcineurin-like_PHP"/>
</dbReference>